<evidence type="ECO:0000256" key="1">
    <source>
        <dbReference type="ARBA" id="ARBA00007150"/>
    </source>
</evidence>
<dbReference type="PANTHER" id="PTHR30589:SF0">
    <property type="entry name" value="PHOSPHATIDYLGLYCEROL--PROLIPOPROTEIN DIACYLGLYCERYL TRANSFERASE"/>
    <property type="match status" value="1"/>
</dbReference>
<comment type="catalytic activity">
    <reaction evidence="7">
        <text>L-cysteinyl-[prolipoprotein] + a 1,2-diacyl-sn-glycero-3-phospho-(1'-sn-glycerol) = an S-1,2-diacyl-sn-glyceryl-L-cysteinyl-[prolipoprotein] + sn-glycerol 1-phosphate + H(+)</text>
        <dbReference type="Rhea" id="RHEA:56712"/>
        <dbReference type="Rhea" id="RHEA-COMP:14679"/>
        <dbReference type="Rhea" id="RHEA-COMP:14680"/>
        <dbReference type="ChEBI" id="CHEBI:15378"/>
        <dbReference type="ChEBI" id="CHEBI:29950"/>
        <dbReference type="ChEBI" id="CHEBI:57685"/>
        <dbReference type="ChEBI" id="CHEBI:64716"/>
        <dbReference type="ChEBI" id="CHEBI:140658"/>
        <dbReference type="EC" id="2.5.1.145"/>
    </reaction>
</comment>
<evidence type="ECO:0000256" key="5">
    <source>
        <dbReference type="ARBA" id="ARBA00022989"/>
    </source>
</evidence>
<reference evidence="8" key="2">
    <citation type="submission" date="2024-06" db="EMBL/GenBank/DDBJ databases">
        <authorList>
            <person name="Petrova K.O."/>
            <person name="Toshchakov S.V."/>
            <person name="Boltjanskaja Y.V."/>
            <person name="Kevbrin V."/>
        </authorList>
    </citation>
    <scope>NUCLEOTIDE SEQUENCE</scope>
    <source>
        <strain evidence="8">Z-910T</strain>
    </source>
</reference>
<evidence type="ECO:0000256" key="2">
    <source>
        <dbReference type="ARBA" id="ARBA00022475"/>
    </source>
</evidence>
<feature type="transmembrane region" description="Helical" evidence="7">
    <location>
        <begin position="13"/>
        <end position="35"/>
    </location>
</feature>
<protein>
    <recommendedName>
        <fullName evidence="7">Phosphatidylglycerol--prolipoprotein diacylglyceryl transferase</fullName>
        <ecNumber evidence="7">2.5.1.145</ecNumber>
    </recommendedName>
</protein>
<sequence>MDPVAFNIGPITVYWYGIIIGVGALTALFLIKTLGKKEGVDPEIFDEFLLIALPIGIIGARLYYVLFNLDAYRGDWARIFSIWEGGLAIHGGVLAGTVVAYFFAKVKKIDFWQLGDLVAPGLILAQGIGRWGNYVNQEAYGYETDLPWAMYIDGAYRHPTFLYEFIWNLIVFGILLVLRKKKLARGSIFAFYLIGYSVGRFFIEGFRTDSLMIGSIRTAQLISVILILVGLGLYYYLNKYKAKS</sequence>
<evidence type="ECO:0000256" key="3">
    <source>
        <dbReference type="ARBA" id="ARBA00022679"/>
    </source>
</evidence>
<keyword evidence="5 7" id="KW-1133">Transmembrane helix</keyword>
<accession>A0AAU7VQ56</accession>
<comment type="subcellular location">
    <subcellularLocation>
        <location evidence="7">Cell membrane</location>
        <topology evidence="7">Multi-pass membrane protein</topology>
    </subcellularLocation>
</comment>
<dbReference type="NCBIfam" id="TIGR00544">
    <property type="entry name" value="lgt"/>
    <property type="match status" value="1"/>
</dbReference>
<dbReference type="AlphaFoldDB" id="A0AAU7VQ56"/>
<dbReference type="RefSeq" id="WP_350344832.1">
    <property type="nucleotide sequence ID" value="NZ_CP158367.1"/>
</dbReference>
<feature type="transmembrane region" description="Helical" evidence="7">
    <location>
        <begin position="47"/>
        <end position="67"/>
    </location>
</feature>
<feature type="transmembrane region" description="Helical" evidence="7">
    <location>
        <begin position="183"/>
        <end position="203"/>
    </location>
</feature>
<gene>
    <name evidence="7 8" type="primary">lgt</name>
    <name evidence="8" type="ORF">PRVXT_001274</name>
</gene>
<keyword evidence="3 7" id="KW-0808">Transferase</keyword>
<evidence type="ECO:0000256" key="7">
    <source>
        <dbReference type="HAMAP-Rule" id="MF_01147"/>
    </source>
</evidence>
<keyword evidence="2 7" id="KW-1003">Cell membrane</keyword>
<comment type="function">
    <text evidence="7">Catalyzes the transfer of the diacylglyceryl group from phosphatidylglycerol to the sulfhydryl group of the N-terminal cysteine of a prolipoprotein, the first step in the formation of mature lipoproteins.</text>
</comment>
<dbReference type="PROSITE" id="PS01311">
    <property type="entry name" value="LGT"/>
    <property type="match status" value="1"/>
</dbReference>
<proteinExistence type="inferred from homology"/>
<organism evidence="8">
    <name type="scientific">Proteinivorax tanatarense</name>
    <dbReference type="NCBI Taxonomy" id="1260629"/>
    <lineage>
        <taxon>Bacteria</taxon>
        <taxon>Bacillati</taxon>
        <taxon>Bacillota</taxon>
        <taxon>Clostridia</taxon>
        <taxon>Eubacteriales</taxon>
        <taxon>Proteinivoracaceae</taxon>
        <taxon>Proteinivorax</taxon>
    </lineage>
</organism>
<dbReference type="Pfam" id="PF01790">
    <property type="entry name" value="LGT"/>
    <property type="match status" value="1"/>
</dbReference>
<dbReference type="InterPro" id="IPR001640">
    <property type="entry name" value="Lgt"/>
</dbReference>
<evidence type="ECO:0000313" key="8">
    <source>
        <dbReference type="EMBL" id="XBX76098.1"/>
    </source>
</evidence>
<keyword evidence="6 7" id="KW-0472">Membrane</keyword>
<dbReference type="EC" id="2.5.1.145" evidence="7"/>
<feature type="binding site" evidence="7">
    <location>
        <position position="130"/>
    </location>
    <ligand>
        <name>a 1,2-diacyl-sn-glycero-3-phospho-(1'-sn-glycerol)</name>
        <dbReference type="ChEBI" id="CHEBI:64716"/>
    </ligand>
</feature>
<reference evidence="8" key="1">
    <citation type="journal article" date="2013" name="Extremophiles">
        <title>Proteinivorax tanatarense gen. nov., sp. nov., an anaerobic, haloalkaliphilic, proteolytic bacterium isolated from a decaying algal bloom, and proposal of Proteinivoraceae fam. nov.</title>
        <authorList>
            <person name="Kevbrin V."/>
            <person name="Boltyanskaya Y."/>
            <person name="Zhilina T."/>
            <person name="Kolganova T."/>
            <person name="Lavrentjeva E."/>
            <person name="Kuznetsov B."/>
        </authorList>
    </citation>
    <scope>NUCLEOTIDE SEQUENCE</scope>
    <source>
        <strain evidence="8">Z-910T</strain>
    </source>
</reference>
<dbReference type="PANTHER" id="PTHR30589">
    <property type="entry name" value="PROLIPOPROTEIN DIACYLGLYCERYL TRANSFERASE"/>
    <property type="match status" value="1"/>
</dbReference>
<keyword evidence="4 7" id="KW-0812">Transmembrane</keyword>
<dbReference type="GO" id="GO:0042158">
    <property type="term" value="P:lipoprotein biosynthetic process"/>
    <property type="evidence" value="ECO:0007669"/>
    <property type="project" value="UniProtKB-UniRule"/>
</dbReference>
<feature type="transmembrane region" description="Helical" evidence="7">
    <location>
        <begin position="87"/>
        <end position="104"/>
    </location>
</feature>
<feature type="transmembrane region" description="Helical" evidence="7">
    <location>
        <begin position="160"/>
        <end position="178"/>
    </location>
</feature>
<comment type="similarity">
    <text evidence="1 7">Belongs to the Lgt family.</text>
</comment>
<feature type="transmembrane region" description="Helical" evidence="7">
    <location>
        <begin position="215"/>
        <end position="237"/>
    </location>
</feature>
<dbReference type="HAMAP" id="MF_01147">
    <property type="entry name" value="Lgt"/>
    <property type="match status" value="1"/>
</dbReference>
<dbReference type="GO" id="GO:0005886">
    <property type="term" value="C:plasma membrane"/>
    <property type="evidence" value="ECO:0007669"/>
    <property type="project" value="UniProtKB-SubCell"/>
</dbReference>
<evidence type="ECO:0000256" key="6">
    <source>
        <dbReference type="ARBA" id="ARBA00023136"/>
    </source>
</evidence>
<comment type="pathway">
    <text evidence="7">Protein modification; lipoprotein biosynthesis (diacylglyceryl transfer).</text>
</comment>
<dbReference type="GO" id="GO:0008961">
    <property type="term" value="F:phosphatidylglycerol-prolipoprotein diacylglyceryl transferase activity"/>
    <property type="evidence" value="ECO:0007669"/>
    <property type="project" value="UniProtKB-UniRule"/>
</dbReference>
<dbReference type="EMBL" id="CP158367">
    <property type="protein sequence ID" value="XBX76098.1"/>
    <property type="molecule type" value="Genomic_DNA"/>
</dbReference>
<evidence type="ECO:0000256" key="4">
    <source>
        <dbReference type="ARBA" id="ARBA00022692"/>
    </source>
</evidence>
<name>A0AAU7VQ56_9FIRM</name>